<dbReference type="GO" id="GO:0000973">
    <property type="term" value="P:post-transcriptional tethering of RNA polymerase II gene DNA at nuclear periphery"/>
    <property type="evidence" value="ECO:0007669"/>
    <property type="project" value="TreeGrafter"/>
</dbReference>
<dbReference type="EMBL" id="KN824396">
    <property type="protein sequence ID" value="KIM21018.1"/>
    <property type="molecule type" value="Genomic_DNA"/>
</dbReference>
<dbReference type="PANTHER" id="PTHR12732:SF0">
    <property type="entry name" value="PCI DOMAIN-CONTAINING PROTEIN 2"/>
    <property type="match status" value="1"/>
</dbReference>
<dbReference type="GO" id="GO:0006368">
    <property type="term" value="P:transcription elongation by RNA polymerase II"/>
    <property type="evidence" value="ECO:0007669"/>
    <property type="project" value="TreeGrafter"/>
</dbReference>
<evidence type="ECO:0000259" key="2">
    <source>
        <dbReference type="PROSITE" id="PS50250"/>
    </source>
</evidence>
<organism evidence="3 4">
    <name type="scientific">Serendipita vermifera MAFF 305830</name>
    <dbReference type="NCBI Taxonomy" id="933852"/>
    <lineage>
        <taxon>Eukaryota</taxon>
        <taxon>Fungi</taxon>
        <taxon>Dikarya</taxon>
        <taxon>Basidiomycota</taxon>
        <taxon>Agaricomycotina</taxon>
        <taxon>Agaricomycetes</taxon>
        <taxon>Sebacinales</taxon>
        <taxon>Serendipitaceae</taxon>
        <taxon>Serendipita</taxon>
    </lineage>
</organism>
<sequence length="408" mass="45964">MKLENLANHINVALKSANAPKLATLLSYQDVHKDGLFVNNPGASRNSLTSRYAGKLASPWDEVCIAHLLVIIHTKDDNYEEAYKEEAQLVNAFLRYFTTQTRWLLPTLWLLLAELRVLAHQGDVALYSQGKATSCCEDAARICNKAFTLCVTDRTSAPAESRKWGVYRSVNIVLKCYFKVNRTNLSKNVIRAIEANPDIPPLEKFERSAQVTYRYYQGLLALLDENYIKAEAELTFACENCHWSSPRNQERILTFLIPLRMMKGSFPAASVLARFPALEDLYGRFISNIKQGNVVGFDQALVDLEARLVQLNIWLMIVKVREIAVSRVFKKCWLALQKPSRVPIPAFHAALKVAGEKDMQVAEAECLVANSIFKGYIKGYISHDTQLVVLSKLDPFPKLGARALRNGL</sequence>
<dbReference type="AlphaFoldDB" id="A0A0C2W3G3"/>
<dbReference type="STRING" id="933852.A0A0C2W3G3"/>
<dbReference type="GO" id="GO:0016973">
    <property type="term" value="P:poly(A)+ mRNA export from nucleus"/>
    <property type="evidence" value="ECO:0007669"/>
    <property type="project" value="TreeGrafter"/>
</dbReference>
<feature type="domain" description="PCI" evidence="2">
    <location>
        <begin position="211"/>
        <end position="395"/>
    </location>
</feature>
<dbReference type="InterPro" id="IPR045114">
    <property type="entry name" value="Csn12-like"/>
</dbReference>
<name>A0A0C2W3G3_SERVB</name>
<evidence type="ECO:0000313" key="4">
    <source>
        <dbReference type="Proteomes" id="UP000054097"/>
    </source>
</evidence>
<dbReference type="Proteomes" id="UP000054097">
    <property type="component" value="Unassembled WGS sequence"/>
</dbReference>
<keyword evidence="4" id="KW-1185">Reference proteome</keyword>
<dbReference type="HOGENOM" id="CLU_031567_2_1_1"/>
<comment type="similarity">
    <text evidence="1">Belongs to the CSN12 family.</text>
</comment>
<reference evidence="3 4" key="1">
    <citation type="submission" date="2014-04" db="EMBL/GenBank/DDBJ databases">
        <authorList>
            <consortium name="DOE Joint Genome Institute"/>
            <person name="Kuo A."/>
            <person name="Zuccaro A."/>
            <person name="Kohler A."/>
            <person name="Nagy L.G."/>
            <person name="Floudas D."/>
            <person name="Copeland A."/>
            <person name="Barry K.W."/>
            <person name="Cichocki N."/>
            <person name="Veneault-Fourrey C."/>
            <person name="LaButti K."/>
            <person name="Lindquist E.A."/>
            <person name="Lipzen A."/>
            <person name="Lundell T."/>
            <person name="Morin E."/>
            <person name="Murat C."/>
            <person name="Sun H."/>
            <person name="Tunlid A."/>
            <person name="Henrissat B."/>
            <person name="Grigoriev I.V."/>
            <person name="Hibbett D.S."/>
            <person name="Martin F."/>
            <person name="Nordberg H.P."/>
            <person name="Cantor M.N."/>
            <person name="Hua S.X."/>
        </authorList>
    </citation>
    <scope>NUCLEOTIDE SEQUENCE [LARGE SCALE GENOMIC DNA]</scope>
    <source>
        <strain evidence="3 4">MAFF 305830</strain>
    </source>
</reference>
<dbReference type="SMART" id="SM00753">
    <property type="entry name" value="PAM"/>
    <property type="match status" value="1"/>
</dbReference>
<dbReference type="InterPro" id="IPR000717">
    <property type="entry name" value="PCI_dom"/>
</dbReference>
<protein>
    <recommendedName>
        <fullName evidence="2">PCI domain-containing protein</fullName>
    </recommendedName>
</protein>
<dbReference type="InterPro" id="IPR036388">
    <property type="entry name" value="WH-like_DNA-bd_sf"/>
</dbReference>
<dbReference type="Pfam" id="PF01399">
    <property type="entry name" value="PCI"/>
    <property type="match status" value="1"/>
</dbReference>
<dbReference type="PANTHER" id="PTHR12732">
    <property type="entry name" value="UNCHARACTERIZED PROTEASOME COMPONENT REGION PCI-CONTAINING"/>
    <property type="match status" value="1"/>
</dbReference>
<evidence type="ECO:0000313" key="3">
    <source>
        <dbReference type="EMBL" id="KIM21018.1"/>
    </source>
</evidence>
<dbReference type="PROSITE" id="PS50250">
    <property type="entry name" value="PCI"/>
    <property type="match status" value="1"/>
</dbReference>
<proteinExistence type="inferred from homology"/>
<dbReference type="GO" id="GO:0003690">
    <property type="term" value="F:double-stranded DNA binding"/>
    <property type="evidence" value="ECO:0007669"/>
    <property type="project" value="InterPro"/>
</dbReference>
<dbReference type="Gene3D" id="1.10.10.10">
    <property type="entry name" value="Winged helix-like DNA-binding domain superfamily/Winged helix DNA-binding domain"/>
    <property type="match status" value="1"/>
</dbReference>
<dbReference type="GO" id="GO:0003723">
    <property type="term" value="F:RNA binding"/>
    <property type="evidence" value="ECO:0007669"/>
    <property type="project" value="InterPro"/>
</dbReference>
<evidence type="ECO:0000256" key="1">
    <source>
        <dbReference type="ARBA" id="ARBA00025771"/>
    </source>
</evidence>
<dbReference type="OrthoDB" id="10252687at2759"/>
<reference evidence="4" key="2">
    <citation type="submission" date="2015-01" db="EMBL/GenBank/DDBJ databases">
        <title>Evolutionary Origins and Diversification of the Mycorrhizal Mutualists.</title>
        <authorList>
            <consortium name="DOE Joint Genome Institute"/>
            <consortium name="Mycorrhizal Genomics Consortium"/>
            <person name="Kohler A."/>
            <person name="Kuo A."/>
            <person name="Nagy L.G."/>
            <person name="Floudas D."/>
            <person name="Copeland A."/>
            <person name="Barry K.W."/>
            <person name="Cichocki N."/>
            <person name="Veneault-Fourrey C."/>
            <person name="LaButti K."/>
            <person name="Lindquist E.A."/>
            <person name="Lipzen A."/>
            <person name="Lundell T."/>
            <person name="Morin E."/>
            <person name="Murat C."/>
            <person name="Riley R."/>
            <person name="Ohm R."/>
            <person name="Sun H."/>
            <person name="Tunlid A."/>
            <person name="Henrissat B."/>
            <person name="Grigoriev I.V."/>
            <person name="Hibbett D.S."/>
            <person name="Martin F."/>
        </authorList>
    </citation>
    <scope>NUCLEOTIDE SEQUENCE [LARGE SCALE GENOMIC DNA]</scope>
    <source>
        <strain evidence="4">MAFF 305830</strain>
    </source>
</reference>
<dbReference type="GO" id="GO:0070390">
    <property type="term" value="C:transcription export complex 2"/>
    <property type="evidence" value="ECO:0007669"/>
    <property type="project" value="TreeGrafter"/>
</dbReference>
<gene>
    <name evidence="3" type="ORF">M408DRAFT_29880</name>
</gene>
<accession>A0A0C2W3G3</accession>